<dbReference type="EMBL" id="CAEZSL010000030">
    <property type="protein sequence ID" value="CAB4536885.1"/>
    <property type="molecule type" value="Genomic_DNA"/>
</dbReference>
<evidence type="ECO:0000313" key="1">
    <source>
        <dbReference type="EMBL" id="CAB4536885.1"/>
    </source>
</evidence>
<organism evidence="1">
    <name type="scientific">freshwater metagenome</name>
    <dbReference type="NCBI Taxonomy" id="449393"/>
    <lineage>
        <taxon>unclassified sequences</taxon>
        <taxon>metagenomes</taxon>
        <taxon>ecological metagenomes</taxon>
    </lineage>
</organism>
<name>A0A6J6BDF9_9ZZZZ</name>
<reference evidence="1" key="1">
    <citation type="submission" date="2020-05" db="EMBL/GenBank/DDBJ databases">
        <authorList>
            <person name="Chiriac C."/>
            <person name="Salcher M."/>
            <person name="Ghai R."/>
            <person name="Kavagutti S V."/>
        </authorList>
    </citation>
    <scope>NUCLEOTIDE SEQUENCE</scope>
</reference>
<dbReference type="AlphaFoldDB" id="A0A6J6BDF9"/>
<gene>
    <name evidence="1" type="ORF">UFOPK1421_00414</name>
</gene>
<protein>
    <submittedName>
        <fullName evidence="1">Unannotated protein</fullName>
    </submittedName>
</protein>
<accession>A0A6J6BDF9</accession>
<sequence length="142" mass="14875">MKTRTLLLLSVGCGLLILLAGGFKLFQVATDRTEAEVLVLGTSATIGDMTVTVSSIEVTPDGLAVSVKMFGVAGEPVIEDWRLLGDGQVLEPSGTVAAGVCDASSVIPLDNAPVFCILRFPLVKTVQAVAYTRAGEQRQWGP</sequence>
<proteinExistence type="predicted"/>